<dbReference type="PANTHER" id="PTHR43476">
    <property type="entry name" value="3-(3-HYDROXY-PHENYL)PROPIONATE/3-HYDROXYCINNAMIC ACID HYDROXYLASE"/>
    <property type="match status" value="1"/>
</dbReference>
<dbReference type="Pfam" id="PF01494">
    <property type="entry name" value="FAD_binding_3"/>
    <property type="match status" value="1"/>
</dbReference>
<keyword evidence="1" id="KW-0285">Flavoprotein</keyword>
<dbReference type="Gene3D" id="3.30.70.2450">
    <property type="match status" value="1"/>
</dbReference>
<sequence length="407" mass="44505">MTQPNIRKVIVVGAGPVGLLTALMLGQKGIPVDVLEANDQVNSSPRGLAYGPAAVRYRRVLHRAGILEKTIEKGFSAGSVAWRKPDGALIIDLDRLDIPVEGLPHSVILPVGSLSGLLVQETQNYPSITVHWNHRVTGVGQDSVKSWVQVQDTSSGTSTTMEADFVVGCDGGTSAVRKSLSGGSFPGYTWPMQLIAVNASIDFDRLGFSDAQWVIHPEHWFVIARINKQGMWRIVYGETPGLSIDEVRTRLTDKFRKHLPGMPEPDQYTLHNVTPYSIHQRCAEKMRVGRVMLAGDAAHLNNPMGGLGLTTGVADVGSLIDCLYGIHDGLASYRILDKYDEMRRQIFLNGTDVISTENFKRIMQDAEGVAQRDPVLQLLAQAKTDSNIAASLAKARKPLSPLQHFLQ</sequence>
<dbReference type="GeneID" id="25321925"/>
<dbReference type="InterPro" id="IPR002938">
    <property type="entry name" value="FAD-bd"/>
</dbReference>
<dbReference type="AlphaFoldDB" id="A0A0D2C4D9"/>
<evidence type="ECO:0000256" key="2">
    <source>
        <dbReference type="ARBA" id="ARBA00022827"/>
    </source>
</evidence>
<dbReference type="RefSeq" id="XP_013320330.1">
    <property type="nucleotide sequence ID" value="XM_013464876.1"/>
</dbReference>
<evidence type="ECO:0000256" key="4">
    <source>
        <dbReference type="ARBA" id="ARBA00023027"/>
    </source>
</evidence>
<dbReference type="InterPro" id="IPR050631">
    <property type="entry name" value="PheA/TfdB_FAD_monoxygenase"/>
</dbReference>
<gene>
    <name evidence="6" type="ORF">PV05_00017</name>
</gene>
<reference evidence="6 7" key="1">
    <citation type="submission" date="2015-01" db="EMBL/GenBank/DDBJ databases">
        <title>The Genome Sequence of Exophiala xenobiotica CBS118157.</title>
        <authorList>
            <consortium name="The Broad Institute Genomics Platform"/>
            <person name="Cuomo C."/>
            <person name="de Hoog S."/>
            <person name="Gorbushina A."/>
            <person name="Stielow B."/>
            <person name="Teixiera M."/>
            <person name="Abouelleil A."/>
            <person name="Chapman S.B."/>
            <person name="Priest M."/>
            <person name="Young S.K."/>
            <person name="Wortman J."/>
            <person name="Nusbaum C."/>
            <person name="Birren B."/>
        </authorList>
    </citation>
    <scope>NUCLEOTIDE SEQUENCE [LARGE SCALE GENOMIC DNA]</scope>
    <source>
        <strain evidence="6 7">CBS 118157</strain>
    </source>
</reference>
<dbReference type="InterPro" id="IPR036188">
    <property type="entry name" value="FAD/NAD-bd_sf"/>
</dbReference>
<evidence type="ECO:0000313" key="6">
    <source>
        <dbReference type="EMBL" id="KIW59746.1"/>
    </source>
</evidence>
<dbReference type="OrthoDB" id="10016252at2759"/>
<accession>A0A0D2C4D9</accession>
<dbReference type="Gene3D" id="3.50.50.60">
    <property type="entry name" value="FAD/NAD(P)-binding domain"/>
    <property type="match status" value="1"/>
</dbReference>
<dbReference type="PANTHER" id="PTHR43476:SF4">
    <property type="entry name" value="BLR0106 PROTEIN"/>
    <property type="match status" value="1"/>
</dbReference>
<dbReference type="GO" id="GO:0016491">
    <property type="term" value="F:oxidoreductase activity"/>
    <property type="evidence" value="ECO:0007669"/>
    <property type="project" value="UniProtKB-KW"/>
</dbReference>
<evidence type="ECO:0000313" key="7">
    <source>
        <dbReference type="Proteomes" id="UP000054342"/>
    </source>
</evidence>
<keyword evidence="3" id="KW-0560">Oxidoreductase</keyword>
<dbReference type="GO" id="GO:0071949">
    <property type="term" value="F:FAD binding"/>
    <property type="evidence" value="ECO:0007669"/>
    <property type="project" value="InterPro"/>
</dbReference>
<dbReference type="SUPFAM" id="SSF51905">
    <property type="entry name" value="FAD/NAD(P)-binding domain"/>
    <property type="match status" value="1"/>
</dbReference>
<evidence type="ECO:0000256" key="1">
    <source>
        <dbReference type="ARBA" id="ARBA00022630"/>
    </source>
</evidence>
<dbReference type="HOGENOM" id="CLU_009665_2_2_1"/>
<organism evidence="6 7">
    <name type="scientific">Exophiala xenobiotica</name>
    <dbReference type="NCBI Taxonomy" id="348802"/>
    <lineage>
        <taxon>Eukaryota</taxon>
        <taxon>Fungi</taxon>
        <taxon>Dikarya</taxon>
        <taxon>Ascomycota</taxon>
        <taxon>Pezizomycotina</taxon>
        <taxon>Eurotiomycetes</taxon>
        <taxon>Chaetothyriomycetidae</taxon>
        <taxon>Chaetothyriales</taxon>
        <taxon>Herpotrichiellaceae</taxon>
        <taxon>Exophiala</taxon>
    </lineage>
</organism>
<keyword evidence="7" id="KW-1185">Reference proteome</keyword>
<name>A0A0D2C4D9_9EURO</name>
<dbReference type="PRINTS" id="PR00420">
    <property type="entry name" value="RNGMNOXGNASE"/>
</dbReference>
<keyword evidence="2" id="KW-0274">FAD</keyword>
<evidence type="ECO:0000256" key="3">
    <source>
        <dbReference type="ARBA" id="ARBA00023002"/>
    </source>
</evidence>
<dbReference type="STRING" id="348802.A0A0D2C4D9"/>
<feature type="domain" description="FAD-binding" evidence="5">
    <location>
        <begin position="8"/>
        <end position="346"/>
    </location>
</feature>
<evidence type="ECO:0000259" key="5">
    <source>
        <dbReference type="Pfam" id="PF01494"/>
    </source>
</evidence>
<proteinExistence type="predicted"/>
<dbReference type="EMBL" id="KN847317">
    <property type="protein sequence ID" value="KIW59746.1"/>
    <property type="molecule type" value="Genomic_DNA"/>
</dbReference>
<keyword evidence="4" id="KW-0520">NAD</keyword>
<dbReference type="Proteomes" id="UP000054342">
    <property type="component" value="Unassembled WGS sequence"/>
</dbReference>
<protein>
    <recommendedName>
        <fullName evidence="5">FAD-binding domain-containing protein</fullName>
    </recommendedName>
</protein>